<reference evidence="1 2" key="1">
    <citation type="submission" date="2011-02" db="EMBL/GenBank/DDBJ databases">
        <title>The Genome Sequence of Mortierella verticillata NRRL 6337.</title>
        <authorList>
            <consortium name="The Broad Institute Genome Sequencing Platform"/>
            <person name="Russ C."/>
            <person name="Cuomo C."/>
            <person name="Burger G."/>
            <person name="Gray M.W."/>
            <person name="Holland P.W.H."/>
            <person name="King N."/>
            <person name="Lang F.B.F."/>
            <person name="Roger A.J."/>
            <person name="Ruiz-Trillo I."/>
            <person name="Young S.K."/>
            <person name="Zeng Q."/>
            <person name="Gargeya S."/>
            <person name="Alvarado L."/>
            <person name="Berlin A."/>
            <person name="Chapman S.B."/>
            <person name="Chen Z."/>
            <person name="Freedman E."/>
            <person name="Gellesch M."/>
            <person name="Goldberg J."/>
            <person name="Griggs A."/>
            <person name="Gujja S."/>
            <person name="Heilman E."/>
            <person name="Heiman D."/>
            <person name="Howarth C."/>
            <person name="Mehta T."/>
            <person name="Neiman D."/>
            <person name="Pearson M."/>
            <person name="Roberts A."/>
            <person name="Saif S."/>
            <person name="Shea T."/>
            <person name="Shenoy N."/>
            <person name="Sisk P."/>
            <person name="Stolte C."/>
            <person name="Sykes S."/>
            <person name="White J."/>
            <person name="Yandava C."/>
            <person name="Haas B."/>
            <person name="Nusbaum C."/>
            <person name="Birren B."/>
        </authorList>
    </citation>
    <scope>NUCLEOTIDE SEQUENCE [LARGE SCALE GENOMIC DNA]</scope>
    <source>
        <strain evidence="1 2">NRRL 6337</strain>
    </source>
</reference>
<dbReference type="InterPro" id="IPR011024">
    <property type="entry name" value="G_crystallin-like"/>
</dbReference>
<protein>
    <submittedName>
        <fullName evidence="1">Uncharacterized protein</fullName>
    </submittedName>
</protein>
<dbReference type="Gene3D" id="2.60.20.10">
    <property type="entry name" value="Crystallins"/>
    <property type="match status" value="1"/>
</dbReference>
<organism evidence="1 2">
    <name type="scientific">Podila verticillata NRRL 6337</name>
    <dbReference type="NCBI Taxonomy" id="1069443"/>
    <lineage>
        <taxon>Eukaryota</taxon>
        <taxon>Fungi</taxon>
        <taxon>Fungi incertae sedis</taxon>
        <taxon>Mucoromycota</taxon>
        <taxon>Mortierellomycotina</taxon>
        <taxon>Mortierellomycetes</taxon>
        <taxon>Mortierellales</taxon>
        <taxon>Mortierellaceae</taxon>
        <taxon>Podila</taxon>
    </lineage>
</organism>
<evidence type="ECO:0000313" key="2">
    <source>
        <dbReference type="Proteomes" id="UP000243308"/>
    </source>
</evidence>
<dbReference type="SUPFAM" id="SSF49695">
    <property type="entry name" value="gamma-Crystallin-like"/>
    <property type="match status" value="1"/>
</dbReference>
<dbReference type="AlphaFoldDB" id="A0A086TJE0"/>
<evidence type="ECO:0000313" key="1">
    <source>
        <dbReference type="EMBL" id="KFH62067.1"/>
    </source>
</evidence>
<gene>
    <name evidence="1" type="ORF">MVEG_11706</name>
</gene>
<dbReference type="Proteomes" id="UP000243308">
    <property type="component" value="Unassembled WGS sequence"/>
</dbReference>
<keyword evidence="2" id="KW-1185">Reference proteome</keyword>
<accession>A0A086TJE0</accession>
<sequence>MHRSPPVFMMYPDSGPAQVYKEAEILTSYNAHPLSHLKTQIPSQPQLQTKLIMFKSLLVVSVFAAVGSAVNLMKTCTDSNFGGSCIIWAGDVRTCYSVGGYKNSISSADIFGSIRCVLYQSDNCSGSGPIISGPAYNLNDQGYNDKTSTFYCYYN</sequence>
<dbReference type="OrthoDB" id="5401396at2759"/>
<dbReference type="EMBL" id="KN042433">
    <property type="protein sequence ID" value="KFH62067.1"/>
    <property type="molecule type" value="Genomic_DNA"/>
</dbReference>
<name>A0A086TJE0_9FUNG</name>
<proteinExistence type="predicted"/>